<dbReference type="InterPro" id="IPR009424">
    <property type="entry name" value="AGP16/20/22/41"/>
</dbReference>
<evidence type="ECO:0000256" key="2">
    <source>
        <dbReference type="SAM" id="SignalP"/>
    </source>
</evidence>
<dbReference type="Pfam" id="PF06376">
    <property type="entry name" value="AGP"/>
    <property type="match status" value="1"/>
</dbReference>
<feature type="chain" id="PRO_5045358745" evidence="2">
    <location>
        <begin position="27"/>
        <end position="64"/>
    </location>
</feature>
<keyword evidence="1" id="KW-1133">Transmembrane helix</keyword>
<accession>A0ABR2M1T7</accession>
<organism evidence="3 4">
    <name type="scientific">Platanthera guangdongensis</name>
    <dbReference type="NCBI Taxonomy" id="2320717"/>
    <lineage>
        <taxon>Eukaryota</taxon>
        <taxon>Viridiplantae</taxon>
        <taxon>Streptophyta</taxon>
        <taxon>Embryophyta</taxon>
        <taxon>Tracheophyta</taxon>
        <taxon>Spermatophyta</taxon>
        <taxon>Magnoliopsida</taxon>
        <taxon>Liliopsida</taxon>
        <taxon>Asparagales</taxon>
        <taxon>Orchidaceae</taxon>
        <taxon>Orchidoideae</taxon>
        <taxon>Orchideae</taxon>
        <taxon>Orchidinae</taxon>
        <taxon>Platanthera</taxon>
    </lineage>
</organism>
<keyword evidence="2" id="KW-0732">Signal</keyword>
<evidence type="ECO:0000256" key="1">
    <source>
        <dbReference type="SAM" id="Phobius"/>
    </source>
</evidence>
<proteinExistence type="predicted"/>
<protein>
    <submittedName>
        <fullName evidence="3">Arabinogalactan peptide 16</fullName>
    </submittedName>
</protein>
<feature type="signal peptide" evidence="2">
    <location>
        <begin position="1"/>
        <end position="26"/>
    </location>
</feature>
<keyword evidence="1" id="KW-0812">Transmembrane</keyword>
<feature type="transmembrane region" description="Helical" evidence="1">
    <location>
        <begin position="46"/>
        <end position="63"/>
    </location>
</feature>
<reference evidence="3 4" key="1">
    <citation type="journal article" date="2022" name="Nat. Plants">
        <title>Genomes of leafy and leafless Platanthera orchids illuminate the evolution of mycoheterotrophy.</title>
        <authorList>
            <person name="Li M.H."/>
            <person name="Liu K.W."/>
            <person name="Li Z."/>
            <person name="Lu H.C."/>
            <person name="Ye Q.L."/>
            <person name="Zhang D."/>
            <person name="Wang J.Y."/>
            <person name="Li Y.F."/>
            <person name="Zhong Z.M."/>
            <person name="Liu X."/>
            <person name="Yu X."/>
            <person name="Liu D.K."/>
            <person name="Tu X.D."/>
            <person name="Liu B."/>
            <person name="Hao Y."/>
            <person name="Liao X.Y."/>
            <person name="Jiang Y.T."/>
            <person name="Sun W.H."/>
            <person name="Chen J."/>
            <person name="Chen Y.Q."/>
            <person name="Ai Y."/>
            <person name="Zhai J.W."/>
            <person name="Wu S.S."/>
            <person name="Zhou Z."/>
            <person name="Hsiao Y.Y."/>
            <person name="Wu W.L."/>
            <person name="Chen Y.Y."/>
            <person name="Lin Y.F."/>
            <person name="Hsu J.L."/>
            <person name="Li C.Y."/>
            <person name="Wang Z.W."/>
            <person name="Zhao X."/>
            <person name="Zhong W.Y."/>
            <person name="Ma X.K."/>
            <person name="Ma L."/>
            <person name="Huang J."/>
            <person name="Chen G.Z."/>
            <person name="Huang M.Z."/>
            <person name="Huang L."/>
            <person name="Peng D.H."/>
            <person name="Luo Y.B."/>
            <person name="Zou S.Q."/>
            <person name="Chen S.P."/>
            <person name="Lan S."/>
            <person name="Tsai W.C."/>
            <person name="Van de Peer Y."/>
            <person name="Liu Z.J."/>
        </authorList>
    </citation>
    <scope>NUCLEOTIDE SEQUENCE [LARGE SCALE GENOMIC DNA]</scope>
    <source>
        <strain evidence="3">Lor288</strain>
    </source>
</reference>
<dbReference type="Proteomes" id="UP001412067">
    <property type="component" value="Unassembled WGS sequence"/>
</dbReference>
<evidence type="ECO:0000313" key="3">
    <source>
        <dbReference type="EMBL" id="KAK8956448.1"/>
    </source>
</evidence>
<evidence type="ECO:0000313" key="4">
    <source>
        <dbReference type="Proteomes" id="UP001412067"/>
    </source>
</evidence>
<keyword evidence="4" id="KW-1185">Reference proteome</keyword>
<keyword evidence="1" id="KW-0472">Membrane</keyword>
<sequence>MSSIKACMTLFCLCFFLSGLMQLAHGQSMAPVAAPPMSNDGTTVDQGVAYALMLIALIVTYLIH</sequence>
<gene>
    <name evidence="3" type="primary">AGP16</name>
    <name evidence="3" type="ORF">KSP40_PGU020641</name>
</gene>
<comment type="caution">
    <text evidence="3">The sequence shown here is derived from an EMBL/GenBank/DDBJ whole genome shotgun (WGS) entry which is preliminary data.</text>
</comment>
<dbReference type="EMBL" id="JBBWWR010000013">
    <property type="protein sequence ID" value="KAK8956448.1"/>
    <property type="molecule type" value="Genomic_DNA"/>
</dbReference>
<dbReference type="PANTHER" id="PTHR33374">
    <property type="entry name" value="ARABINOGALACTAN PROTEIN 20"/>
    <property type="match status" value="1"/>
</dbReference>
<name>A0ABR2M1T7_9ASPA</name>